<evidence type="ECO:0000313" key="3">
    <source>
        <dbReference type="Proteomes" id="UP001172687"/>
    </source>
</evidence>
<feature type="region of interest" description="Disordered" evidence="1">
    <location>
        <begin position="202"/>
        <end position="259"/>
    </location>
</feature>
<protein>
    <submittedName>
        <fullName evidence="2">Uncharacterized protein</fullName>
    </submittedName>
</protein>
<comment type="caution">
    <text evidence="2">The sequence shown here is derived from an EMBL/GenBank/DDBJ whole genome shotgun (WGS) entry which is preliminary data.</text>
</comment>
<sequence length="259" mass="28240">MSRSLLDVIRPFQGRHNHLRGGWSDDQLQVVAEALGTASLTTAAIACSLVAEERTTATALRYSRSQRNYTFNEAFRGDPLMTYRRVIAAVDFLVAQGYAMGLKGSWLLSKQSILSATPKLVSLVGHLVDVSERLSATLKDEIVLRDKDGHSVGFCDTDEIRRMRQDMKVINAHLSAQQYYLRESQLYIPPGCPHLQPELSPWGPAIPSGQQLPADVQGQASPDHDGARRGCGFADGGAGLREPPYGADLPPGAQASSRR</sequence>
<accession>A0ABT8HJ33</accession>
<keyword evidence="3" id="KW-1185">Reference proteome</keyword>
<proteinExistence type="predicted"/>
<dbReference type="EMBL" id="JAUHTC010000075">
    <property type="protein sequence ID" value="MDN4520520.1"/>
    <property type="molecule type" value="Genomic_DNA"/>
</dbReference>
<organism evidence="2 3">
    <name type="scientific">Mycolicibacterium austroafricanum</name>
    <name type="common">Mycobacterium austroafricanum</name>
    <dbReference type="NCBI Taxonomy" id="39687"/>
    <lineage>
        <taxon>Bacteria</taxon>
        <taxon>Bacillati</taxon>
        <taxon>Actinomycetota</taxon>
        <taxon>Actinomycetes</taxon>
        <taxon>Mycobacteriales</taxon>
        <taxon>Mycobacteriaceae</taxon>
        <taxon>Mycolicibacterium</taxon>
    </lineage>
</organism>
<name>A0ABT8HJ33_MYCAO</name>
<reference evidence="2" key="1">
    <citation type="submission" date="2023-07" db="EMBL/GenBank/DDBJ databases">
        <title>Degradation of tert-butanol by M. austroafricanum TBA100.</title>
        <authorList>
            <person name="Helbich S."/>
            <person name="Vainshtein Y."/>
        </authorList>
    </citation>
    <scope>NUCLEOTIDE SEQUENCE</scope>
    <source>
        <strain evidence="2">TBA100</strain>
    </source>
</reference>
<dbReference type="RefSeq" id="WP_208676516.1">
    <property type="nucleotide sequence ID" value="NZ_CP070380.1"/>
</dbReference>
<gene>
    <name evidence="2" type="ORF">QYF68_22250</name>
</gene>
<dbReference type="Proteomes" id="UP001172687">
    <property type="component" value="Unassembled WGS sequence"/>
</dbReference>
<evidence type="ECO:0000313" key="2">
    <source>
        <dbReference type="EMBL" id="MDN4520520.1"/>
    </source>
</evidence>
<evidence type="ECO:0000256" key="1">
    <source>
        <dbReference type="SAM" id="MobiDB-lite"/>
    </source>
</evidence>